<keyword evidence="3" id="KW-0472">Membrane</keyword>
<feature type="coiled-coil region" evidence="6">
    <location>
        <begin position="513"/>
        <end position="561"/>
    </location>
</feature>
<evidence type="ECO:0000313" key="9">
    <source>
        <dbReference type="Proteomes" id="UP000649617"/>
    </source>
</evidence>
<evidence type="ECO:0000313" key="8">
    <source>
        <dbReference type="EMBL" id="CAE7657084.1"/>
    </source>
</evidence>
<comment type="subcellular location">
    <subcellularLocation>
        <location evidence="1">Membrane</location>
    </subcellularLocation>
</comment>
<dbReference type="GO" id="GO:0016020">
    <property type="term" value="C:membrane"/>
    <property type="evidence" value="ECO:0007669"/>
    <property type="project" value="UniProtKB-SubCell"/>
</dbReference>
<sequence length="595" mass="67416">MEAVTKMRKLRKRYPDCVPVICMCSNNSSQQMKLLMRSQTTGAGFVATARERCKWATEASEVLLWTCSRTMKVPKLATLKDLDALYKAPDDALYFKVEAAIETQLEHDPREPQHFKMDGAVPKELRALATASSKDDPAEKARRIRKIHPDRVPVLINQAATPGLPALEKKLLIPISMTCGNLRKILPKHIHLDKVDWSQVIFHMAGDDVAEHELVSDIYARRVEPDDEGMLLSLELNSEYVQELSSNASAGEAPTEHAQEVPGFSPPSAEEVKVLEGQLTEINVAFREAQDAGKIAAAKLAEEEERTWTAEEKALKSDLELLLQSQAYRSQEEDLQSQIMEAKKGQDSLETEVVSSEEQIQAMRLQIARVQESLENLQSKAQKDSERMEEIRQSLQEARGSLVVEAKKYDSAQETISQFEVKLQQAAEKDMQDTKTIQLESHRETLAKDRIFALQNSLHQISEKLENVDEEKEGIMKQQKPNEVVRKLKGTVSILRDALQSKQADITSKRREAVETMLRLRTLEAENRRLQGELTMAIRENLRLQQDHDTVTSEVENLKAQLKEDEEFVKVYWNSIGEVEAVVDFGFQKVDTVCE</sequence>
<keyword evidence="5" id="KW-0072">Autophagy</keyword>
<dbReference type="InterPro" id="IPR004241">
    <property type="entry name" value="Atg8-like"/>
</dbReference>
<evidence type="ECO:0000256" key="7">
    <source>
        <dbReference type="SAM" id="MobiDB-lite"/>
    </source>
</evidence>
<gene>
    <name evidence="8" type="ORF">SPIL2461_LOCUS17686</name>
</gene>
<keyword evidence="6" id="KW-0175">Coiled coil</keyword>
<keyword evidence="4" id="KW-0449">Lipoprotein</keyword>
<evidence type="ECO:0000256" key="1">
    <source>
        <dbReference type="ARBA" id="ARBA00004370"/>
    </source>
</evidence>
<dbReference type="InterPro" id="IPR029071">
    <property type="entry name" value="Ubiquitin-like_domsf"/>
</dbReference>
<comment type="caution">
    <text evidence="8">The sequence shown here is derived from an EMBL/GenBank/DDBJ whole genome shotgun (WGS) entry which is preliminary data.</text>
</comment>
<comment type="similarity">
    <text evidence="2 5">Belongs to the ATG8 family.</text>
</comment>
<dbReference type="Pfam" id="PF02991">
    <property type="entry name" value="ATG8"/>
    <property type="match status" value="1"/>
</dbReference>
<dbReference type="Proteomes" id="UP000649617">
    <property type="component" value="Unassembled WGS sequence"/>
</dbReference>
<dbReference type="EMBL" id="CAJNIZ010043316">
    <property type="protein sequence ID" value="CAE7657084.1"/>
    <property type="molecule type" value="Genomic_DNA"/>
</dbReference>
<reference evidence="8" key="1">
    <citation type="submission" date="2021-02" db="EMBL/GenBank/DDBJ databases">
        <authorList>
            <person name="Dougan E. K."/>
            <person name="Rhodes N."/>
            <person name="Thang M."/>
            <person name="Chan C."/>
        </authorList>
    </citation>
    <scope>NUCLEOTIDE SEQUENCE</scope>
</reference>
<proteinExistence type="inferred from homology"/>
<dbReference type="SUPFAM" id="SSF54236">
    <property type="entry name" value="Ubiquitin-like"/>
    <property type="match status" value="2"/>
</dbReference>
<dbReference type="PANTHER" id="PTHR10969">
    <property type="entry name" value="MICROTUBULE-ASSOCIATED PROTEINS 1A/1B LIGHT CHAIN 3-RELATED"/>
    <property type="match status" value="1"/>
</dbReference>
<name>A0A812W554_SYMPI</name>
<evidence type="ECO:0000256" key="6">
    <source>
        <dbReference type="SAM" id="Coils"/>
    </source>
</evidence>
<feature type="region of interest" description="Disordered" evidence="7">
    <location>
        <begin position="245"/>
        <end position="267"/>
    </location>
</feature>
<organism evidence="8 9">
    <name type="scientific">Symbiodinium pilosum</name>
    <name type="common">Dinoflagellate</name>
    <dbReference type="NCBI Taxonomy" id="2952"/>
    <lineage>
        <taxon>Eukaryota</taxon>
        <taxon>Sar</taxon>
        <taxon>Alveolata</taxon>
        <taxon>Dinophyceae</taxon>
        <taxon>Suessiales</taxon>
        <taxon>Symbiodiniaceae</taxon>
        <taxon>Symbiodinium</taxon>
    </lineage>
</organism>
<evidence type="ECO:0000256" key="5">
    <source>
        <dbReference type="RuleBase" id="RU004384"/>
    </source>
</evidence>
<evidence type="ECO:0000256" key="3">
    <source>
        <dbReference type="ARBA" id="ARBA00023136"/>
    </source>
</evidence>
<protein>
    <recommendedName>
        <fullName evidence="5">Autophagy-related protein</fullName>
    </recommendedName>
</protein>
<evidence type="ECO:0000256" key="4">
    <source>
        <dbReference type="ARBA" id="ARBA00023288"/>
    </source>
</evidence>
<dbReference type="AlphaFoldDB" id="A0A812W554"/>
<keyword evidence="9" id="KW-1185">Reference proteome</keyword>
<accession>A0A812W554</accession>
<dbReference type="GO" id="GO:0006914">
    <property type="term" value="P:autophagy"/>
    <property type="evidence" value="ECO:0007669"/>
    <property type="project" value="UniProtKB-KW"/>
</dbReference>
<feature type="coiled-coil region" evidence="6">
    <location>
        <begin position="332"/>
        <end position="478"/>
    </location>
</feature>
<evidence type="ECO:0000256" key="2">
    <source>
        <dbReference type="ARBA" id="ARBA00007293"/>
    </source>
</evidence>
<dbReference type="Gene3D" id="3.10.20.90">
    <property type="entry name" value="Phosphatidylinositol 3-kinase Catalytic Subunit, Chain A, domain 1"/>
    <property type="match status" value="2"/>
</dbReference>